<comment type="subcellular location">
    <subcellularLocation>
        <location evidence="6">Cytoplasm</location>
    </subcellularLocation>
</comment>
<dbReference type="EC" id="2.1.1.-" evidence="6"/>
<dbReference type="PANTHER" id="PTHR43648:SF1">
    <property type="entry name" value="ELECTRON TRANSFER FLAVOPROTEIN BETA SUBUNIT LYSINE METHYLTRANSFERASE"/>
    <property type="match status" value="1"/>
</dbReference>
<keyword evidence="7" id="KW-0689">Ribosomal protein</keyword>
<feature type="binding site" evidence="6">
    <location>
        <position position="218"/>
    </location>
    <ligand>
        <name>S-adenosyl-L-methionine</name>
        <dbReference type="ChEBI" id="CHEBI:59789"/>
    </ligand>
</feature>
<dbReference type="InterPro" id="IPR004498">
    <property type="entry name" value="Ribosomal_PrmA_MeTrfase"/>
</dbReference>
<dbReference type="Gene3D" id="3.40.50.150">
    <property type="entry name" value="Vaccinia Virus protein VP39"/>
    <property type="match status" value="1"/>
</dbReference>
<evidence type="ECO:0000313" key="7">
    <source>
        <dbReference type="EMBL" id="CUU03268.1"/>
    </source>
</evidence>
<keyword evidence="4 6" id="KW-0808">Transferase</keyword>
<comment type="catalytic activity">
    <reaction evidence="6">
        <text>L-lysyl-[protein] + 3 S-adenosyl-L-methionine = N(6),N(6),N(6)-trimethyl-L-lysyl-[protein] + 3 S-adenosyl-L-homocysteine + 3 H(+)</text>
        <dbReference type="Rhea" id="RHEA:54192"/>
        <dbReference type="Rhea" id="RHEA-COMP:9752"/>
        <dbReference type="Rhea" id="RHEA-COMP:13826"/>
        <dbReference type="ChEBI" id="CHEBI:15378"/>
        <dbReference type="ChEBI" id="CHEBI:29969"/>
        <dbReference type="ChEBI" id="CHEBI:57856"/>
        <dbReference type="ChEBI" id="CHEBI:59789"/>
        <dbReference type="ChEBI" id="CHEBI:61961"/>
    </reaction>
</comment>
<gene>
    <name evidence="6" type="primary">prmA</name>
    <name evidence="7" type="ORF">JGI1_00691</name>
</gene>
<accession>A0A0S4MWH6</accession>
<dbReference type="PANTHER" id="PTHR43648">
    <property type="entry name" value="ELECTRON TRANSFER FLAVOPROTEIN BETA SUBUNIT LYSINE METHYLTRANSFERASE"/>
    <property type="match status" value="1"/>
</dbReference>
<keyword evidence="5 6" id="KW-0949">S-adenosyl-L-methionine</keyword>
<dbReference type="NCBIfam" id="NF001785">
    <property type="entry name" value="PRK00517.2-2"/>
    <property type="match status" value="1"/>
</dbReference>
<dbReference type="CDD" id="cd02440">
    <property type="entry name" value="AdoMet_MTases"/>
    <property type="match status" value="1"/>
</dbReference>
<evidence type="ECO:0000256" key="1">
    <source>
        <dbReference type="ARBA" id="ARBA00009741"/>
    </source>
</evidence>
<feature type="binding site" evidence="6">
    <location>
        <position position="175"/>
    </location>
    <ligand>
        <name>S-adenosyl-L-methionine</name>
        <dbReference type="ChEBI" id="CHEBI:59789"/>
    </ligand>
</feature>
<evidence type="ECO:0000313" key="8">
    <source>
        <dbReference type="Proteomes" id="UP000320623"/>
    </source>
</evidence>
<feature type="binding site" evidence="6">
    <location>
        <position position="153"/>
    </location>
    <ligand>
        <name>S-adenosyl-L-methionine</name>
        <dbReference type="ChEBI" id="CHEBI:59789"/>
    </ligand>
</feature>
<dbReference type="GO" id="GO:0005840">
    <property type="term" value="C:ribosome"/>
    <property type="evidence" value="ECO:0007669"/>
    <property type="project" value="UniProtKB-KW"/>
</dbReference>
<keyword evidence="7" id="KW-0687">Ribonucleoprotein</keyword>
<dbReference type="NCBIfam" id="TIGR00406">
    <property type="entry name" value="prmA"/>
    <property type="match status" value="1"/>
</dbReference>
<dbReference type="PIRSF" id="PIRSF000401">
    <property type="entry name" value="RPL11_MTase"/>
    <property type="match status" value="1"/>
</dbReference>
<comment type="function">
    <text evidence="6">Methylates ribosomal protein L11.</text>
</comment>
<protein>
    <recommendedName>
        <fullName evidence="6">Ribosomal protein L11 methyltransferase</fullName>
        <shortName evidence="6">L11 Mtase</shortName>
        <ecNumber evidence="6">2.1.1.-</ecNumber>
    </recommendedName>
</protein>
<organism evidence="7 8">
    <name type="scientific">Candidatus Thermokryptus mobilis</name>
    <dbReference type="NCBI Taxonomy" id="1643428"/>
    <lineage>
        <taxon>Bacteria</taxon>
        <taxon>Pseudomonadati</taxon>
        <taxon>Candidatus Kryptoniota</taxon>
        <taxon>Candidatus Thermokryptus</taxon>
    </lineage>
</organism>
<dbReference type="RefSeq" id="WP_181180236.1">
    <property type="nucleotide sequence ID" value="NZ_FAOO01000004.1"/>
</dbReference>
<dbReference type="GO" id="GO:0032259">
    <property type="term" value="P:methylation"/>
    <property type="evidence" value="ECO:0007669"/>
    <property type="project" value="UniProtKB-KW"/>
</dbReference>
<evidence type="ECO:0000256" key="6">
    <source>
        <dbReference type="HAMAP-Rule" id="MF_00735"/>
    </source>
</evidence>
<feature type="binding site" evidence="6">
    <location>
        <position position="132"/>
    </location>
    <ligand>
        <name>S-adenosyl-L-methionine</name>
        <dbReference type="ChEBI" id="CHEBI:59789"/>
    </ligand>
</feature>
<keyword evidence="2 6" id="KW-0963">Cytoplasm</keyword>
<sequence length="281" mass="32121">MSNRTWVEVEIIVAEEAKDDIILMAGELGSSGVWETGNSLRCYFKKDEWQKEKGEIFLSFLRSLEKENKVEFVVKELQDKNWNEIWEKSIEPIEVGERFVIKPTWKSYNKSDRIVIQIDPKMSFGTGYHETTRLMLRAIEKYIKPGSKVLDVGTGTGILAIASIKLGAREAVGVDIDEWAYVNAIENAQLNDVKECFKIILGSIEDVVDRDFDFILANINKNAVVGMMSSFYDKLKDEGILITSGYLDFEQGDIEESLRTFEFEIIDVFKEGDWIAIVSKK</sequence>
<keyword evidence="8" id="KW-1185">Reference proteome</keyword>
<evidence type="ECO:0000256" key="2">
    <source>
        <dbReference type="ARBA" id="ARBA00022490"/>
    </source>
</evidence>
<dbReference type="Proteomes" id="UP000320623">
    <property type="component" value="Unassembled WGS sequence"/>
</dbReference>
<comment type="similarity">
    <text evidence="1 6">Belongs to the methyltransferase superfamily. PrmA family.</text>
</comment>
<dbReference type="AlphaFoldDB" id="A0A0S4MWH6"/>
<keyword evidence="3 6" id="KW-0489">Methyltransferase</keyword>
<evidence type="ECO:0000256" key="4">
    <source>
        <dbReference type="ARBA" id="ARBA00022679"/>
    </source>
</evidence>
<dbReference type="STRING" id="1643428.GCA_001442855_00672"/>
<dbReference type="EMBL" id="FAOO01000004">
    <property type="protein sequence ID" value="CUU03268.1"/>
    <property type="molecule type" value="Genomic_DNA"/>
</dbReference>
<proteinExistence type="inferred from homology"/>
<dbReference type="HAMAP" id="MF_00735">
    <property type="entry name" value="Methyltr_PrmA"/>
    <property type="match status" value="1"/>
</dbReference>
<dbReference type="GO" id="GO:0005737">
    <property type="term" value="C:cytoplasm"/>
    <property type="evidence" value="ECO:0007669"/>
    <property type="project" value="UniProtKB-SubCell"/>
</dbReference>
<dbReference type="InterPro" id="IPR029063">
    <property type="entry name" value="SAM-dependent_MTases_sf"/>
</dbReference>
<dbReference type="Pfam" id="PF06325">
    <property type="entry name" value="PrmA"/>
    <property type="match status" value="1"/>
</dbReference>
<evidence type="ECO:0000256" key="5">
    <source>
        <dbReference type="ARBA" id="ARBA00022691"/>
    </source>
</evidence>
<dbReference type="SUPFAM" id="SSF53335">
    <property type="entry name" value="S-adenosyl-L-methionine-dependent methyltransferases"/>
    <property type="match status" value="1"/>
</dbReference>
<evidence type="ECO:0000256" key="3">
    <source>
        <dbReference type="ARBA" id="ARBA00022603"/>
    </source>
</evidence>
<name>A0A0S4MWH6_9BACT</name>
<dbReference type="GO" id="GO:0016279">
    <property type="term" value="F:protein-lysine N-methyltransferase activity"/>
    <property type="evidence" value="ECO:0007669"/>
    <property type="project" value="RHEA"/>
</dbReference>
<dbReference type="InterPro" id="IPR050078">
    <property type="entry name" value="Ribosomal_L11_MeTrfase_PrmA"/>
</dbReference>
<reference evidence="8" key="1">
    <citation type="submission" date="2015-11" db="EMBL/GenBank/DDBJ databases">
        <authorList>
            <person name="Varghese N."/>
        </authorList>
    </citation>
    <scope>NUCLEOTIDE SEQUENCE [LARGE SCALE GENOMIC DNA]</scope>
</reference>